<dbReference type="InterPro" id="IPR008271">
    <property type="entry name" value="Ser/Thr_kinase_AS"/>
</dbReference>
<comment type="caution">
    <text evidence="6">The sequence shown here is derived from an EMBL/GenBank/DDBJ whole genome shotgun (WGS) entry which is preliminary data.</text>
</comment>
<feature type="region of interest" description="Disordered" evidence="4">
    <location>
        <begin position="64"/>
        <end position="117"/>
    </location>
</feature>
<feature type="region of interest" description="Disordered" evidence="4">
    <location>
        <begin position="1"/>
        <end position="34"/>
    </location>
</feature>
<feature type="compositionally biased region" description="Low complexity" evidence="4">
    <location>
        <begin position="101"/>
        <end position="117"/>
    </location>
</feature>
<dbReference type="SUPFAM" id="SSF56112">
    <property type="entry name" value="Protein kinase-like (PK-like)"/>
    <property type="match status" value="1"/>
</dbReference>
<dbReference type="PROSITE" id="PS00108">
    <property type="entry name" value="PROTEIN_KINASE_ST"/>
    <property type="match status" value="1"/>
</dbReference>
<dbReference type="Gene3D" id="1.10.510.10">
    <property type="entry name" value="Transferase(Phosphotransferase) domain 1"/>
    <property type="match status" value="1"/>
</dbReference>
<dbReference type="PANTHER" id="PTHR47989">
    <property type="entry name" value="OS01G0750732 PROTEIN"/>
    <property type="match status" value="1"/>
</dbReference>
<dbReference type="STRING" id="22663.A0A2I0KD65"/>
<reference evidence="6 7" key="1">
    <citation type="submission" date="2017-11" db="EMBL/GenBank/DDBJ databases">
        <title>De-novo sequencing of pomegranate (Punica granatum L.) genome.</title>
        <authorList>
            <person name="Akparov Z."/>
            <person name="Amiraslanov A."/>
            <person name="Hajiyeva S."/>
            <person name="Abbasov M."/>
            <person name="Kaur K."/>
            <person name="Hamwieh A."/>
            <person name="Solovyev V."/>
            <person name="Salamov A."/>
            <person name="Braich B."/>
            <person name="Kosarev P."/>
            <person name="Mahmoud A."/>
            <person name="Hajiyev E."/>
            <person name="Babayeva S."/>
            <person name="Izzatullayeva V."/>
            <person name="Mammadov A."/>
            <person name="Mammadov A."/>
            <person name="Sharifova S."/>
            <person name="Ojaghi J."/>
            <person name="Eynullazada K."/>
            <person name="Bayramov B."/>
            <person name="Abdulazimova A."/>
            <person name="Shahmuradov I."/>
        </authorList>
    </citation>
    <scope>NUCLEOTIDE SEQUENCE [LARGE SCALE GENOMIC DNA]</scope>
    <source>
        <strain evidence="7">cv. AG2017</strain>
        <tissue evidence="6">Leaf</tissue>
    </source>
</reference>
<dbReference type="InterPro" id="IPR011009">
    <property type="entry name" value="Kinase-like_dom_sf"/>
</dbReference>
<keyword evidence="1" id="KW-0723">Serine/threonine-protein kinase</keyword>
<proteinExistence type="predicted"/>
<feature type="compositionally biased region" description="Low complexity" evidence="4">
    <location>
        <begin position="9"/>
        <end position="20"/>
    </location>
</feature>
<evidence type="ECO:0000256" key="3">
    <source>
        <dbReference type="ARBA" id="ARBA00022840"/>
    </source>
</evidence>
<keyword evidence="1" id="KW-0808">Transferase</keyword>
<evidence type="ECO:0000256" key="4">
    <source>
        <dbReference type="SAM" id="MobiDB-lite"/>
    </source>
</evidence>
<keyword evidence="3" id="KW-0067">ATP-binding</keyword>
<evidence type="ECO:0000256" key="2">
    <source>
        <dbReference type="ARBA" id="ARBA00022741"/>
    </source>
</evidence>
<dbReference type="SMART" id="SM00220">
    <property type="entry name" value="S_TKc"/>
    <property type="match status" value="1"/>
</dbReference>
<feature type="compositionally biased region" description="Low complexity" evidence="4">
    <location>
        <begin position="78"/>
        <end position="91"/>
    </location>
</feature>
<evidence type="ECO:0000259" key="5">
    <source>
        <dbReference type="PROSITE" id="PS50011"/>
    </source>
</evidence>
<dbReference type="PANTHER" id="PTHR47989:SF71">
    <property type="entry name" value="PROTEIN KINASE DOMAIN-CONTAINING PROTEIN"/>
    <property type="match status" value="1"/>
</dbReference>
<organism evidence="6 7">
    <name type="scientific">Punica granatum</name>
    <name type="common">Pomegranate</name>
    <dbReference type="NCBI Taxonomy" id="22663"/>
    <lineage>
        <taxon>Eukaryota</taxon>
        <taxon>Viridiplantae</taxon>
        <taxon>Streptophyta</taxon>
        <taxon>Embryophyta</taxon>
        <taxon>Tracheophyta</taxon>
        <taxon>Spermatophyta</taxon>
        <taxon>Magnoliopsida</taxon>
        <taxon>eudicotyledons</taxon>
        <taxon>Gunneridae</taxon>
        <taxon>Pentapetalae</taxon>
        <taxon>rosids</taxon>
        <taxon>malvids</taxon>
        <taxon>Myrtales</taxon>
        <taxon>Lythraceae</taxon>
        <taxon>Punica</taxon>
    </lineage>
</organism>
<dbReference type="Pfam" id="PF00069">
    <property type="entry name" value="Pkinase"/>
    <property type="match status" value="1"/>
</dbReference>
<dbReference type="Proteomes" id="UP000233551">
    <property type="component" value="Unassembled WGS sequence"/>
</dbReference>
<dbReference type="GO" id="GO:0005524">
    <property type="term" value="F:ATP binding"/>
    <property type="evidence" value="ECO:0007669"/>
    <property type="project" value="UniProtKB-KW"/>
</dbReference>
<gene>
    <name evidence="6" type="ORF">CRG98_013127</name>
</gene>
<dbReference type="InterPro" id="IPR000719">
    <property type="entry name" value="Prot_kinase_dom"/>
</dbReference>
<dbReference type="GO" id="GO:0004674">
    <property type="term" value="F:protein serine/threonine kinase activity"/>
    <property type="evidence" value="ECO:0007669"/>
    <property type="project" value="UniProtKB-KW"/>
</dbReference>
<name>A0A2I0KD65_PUNGR</name>
<evidence type="ECO:0000313" key="6">
    <source>
        <dbReference type="EMBL" id="PKI66471.1"/>
    </source>
</evidence>
<evidence type="ECO:0000256" key="1">
    <source>
        <dbReference type="ARBA" id="ARBA00022527"/>
    </source>
</evidence>
<keyword evidence="2" id="KW-0547">Nucleotide-binding</keyword>
<keyword evidence="7" id="KW-1185">Reference proteome</keyword>
<dbReference type="AlphaFoldDB" id="A0A2I0KD65"/>
<dbReference type="PROSITE" id="PS50011">
    <property type="entry name" value="PROTEIN_KINASE_DOM"/>
    <property type="match status" value="1"/>
</dbReference>
<sequence length="512" mass="56898">MRTPPTATNNPNQRPGRGNPTSDLHRSTVPNRKNRSFADYFKLATKKASGLFAIFLLRRKRTPPEGSIAESGSKNDQVTAVSSSTDASTGSNPRSLSKLRPSFSASSTSTAASGPVGSSNFSFEEVLKATENFSSANVTGEGGFGTVYKGKLKNGSPVAVKRARKNIYDQRTSSDFKNEVLTLSQIEHLNLVRLYGYLEHGDERVMVVEYVSNGTLREHLDGVRGNGLEMAERLDIAIDVAHAVTYLHTYTDPPIIHRDIKASNILITEKLRAKVADFGFARSATEGSDATHISTQIKGSTGYVDPEYLRTYQLSPKSDVYSFGVLLVEMMTGRHPIESKRPLHERTTIKWVRVPSKPRRFSHIVLLLPSKAAISPMSNAFLLTSLFGSIDKHLGMVMISAYKHLQAMQKLKNRESVLAMDWRIRRNPASVTAHEEVLKLARQCLAPTRHSRPPMRKCVEILWGIRKEFKERTSSALLSASHHSANFPNRDAKDHRHTSFGIEEESHKFVSA</sequence>
<accession>A0A2I0KD65</accession>
<evidence type="ECO:0000313" key="7">
    <source>
        <dbReference type="Proteomes" id="UP000233551"/>
    </source>
</evidence>
<dbReference type="EMBL" id="PGOL01000674">
    <property type="protein sequence ID" value="PKI66471.1"/>
    <property type="molecule type" value="Genomic_DNA"/>
</dbReference>
<keyword evidence="1" id="KW-0418">Kinase</keyword>
<protein>
    <recommendedName>
        <fullName evidence="5">Protein kinase domain-containing protein</fullName>
    </recommendedName>
</protein>
<feature type="domain" description="Protein kinase" evidence="5">
    <location>
        <begin position="133"/>
        <end position="469"/>
    </location>
</feature>
<dbReference type="Gene3D" id="3.30.200.20">
    <property type="entry name" value="Phosphorylase Kinase, domain 1"/>
    <property type="match status" value="1"/>
</dbReference>